<reference evidence="2" key="2">
    <citation type="journal article" date="2015" name="Fish Shellfish Immunol.">
        <title>Early steps in the European eel (Anguilla anguilla)-Vibrio vulnificus interaction in the gills: Role of the RtxA13 toxin.</title>
        <authorList>
            <person name="Callol A."/>
            <person name="Pajuelo D."/>
            <person name="Ebbesson L."/>
            <person name="Teles M."/>
            <person name="MacKenzie S."/>
            <person name="Amaro C."/>
        </authorList>
    </citation>
    <scope>NUCLEOTIDE SEQUENCE</scope>
</reference>
<sequence>MTIFGQTSHLQASQHCSFHYTGFAPFLIVYTLCLFSKQHTTF</sequence>
<keyword evidence="1" id="KW-0812">Transmembrane</keyword>
<keyword evidence="1" id="KW-0472">Membrane</keyword>
<keyword evidence="1" id="KW-1133">Transmembrane helix</keyword>
<dbReference type="AlphaFoldDB" id="A0A0E9RFS7"/>
<reference evidence="2" key="1">
    <citation type="submission" date="2014-11" db="EMBL/GenBank/DDBJ databases">
        <authorList>
            <person name="Amaro Gonzalez C."/>
        </authorList>
    </citation>
    <scope>NUCLEOTIDE SEQUENCE</scope>
</reference>
<protein>
    <submittedName>
        <fullName evidence="2">Uncharacterized protein</fullName>
    </submittedName>
</protein>
<proteinExistence type="predicted"/>
<organism evidence="2">
    <name type="scientific">Anguilla anguilla</name>
    <name type="common">European freshwater eel</name>
    <name type="synonym">Muraena anguilla</name>
    <dbReference type="NCBI Taxonomy" id="7936"/>
    <lineage>
        <taxon>Eukaryota</taxon>
        <taxon>Metazoa</taxon>
        <taxon>Chordata</taxon>
        <taxon>Craniata</taxon>
        <taxon>Vertebrata</taxon>
        <taxon>Euteleostomi</taxon>
        <taxon>Actinopterygii</taxon>
        <taxon>Neopterygii</taxon>
        <taxon>Teleostei</taxon>
        <taxon>Anguilliformes</taxon>
        <taxon>Anguillidae</taxon>
        <taxon>Anguilla</taxon>
    </lineage>
</organism>
<accession>A0A0E9RFS7</accession>
<name>A0A0E9RFS7_ANGAN</name>
<evidence type="ECO:0000313" key="2">
    <source>
        <dbReference type="EMBL" id="JAH27991.1"/>
    </source>
</evidence>
<feature type="transmembrane region" description="Helical" evidence="1">
    <location>
        <begin position="17"/>
        <end position="35"/>
    </location>
</feature>
<dbReference type="EMBL" id="GBXM01080586">
    <property type="protein sequence ID" value="JAH27991.1"/>
    <property type="molecule type" value="Transcribed_RNA"/>
</dbReference>
<evidence type="ECO:0000256" key="1">
    <source>
        <dbReference type="SAM" id="Phobius"/>
    </source>
</evidence>